<proteinExistence type="predicted"/>
<dbReference type="RefSeq" id="WP_012112213.1">
    <property type="nucleotide sequence ID" value="NC_009719.1"/>
</dbReference>
<evidence type="ECO:0000256" key="1">
    <source>
        <dbReference type="ARBA" id="ARBA00001947"/>
    </source>
</evidence>
<keyword evidence="4" id="KW-0378">Hydrolase</keyword>
<dbReference type="GO" id="GO:0051603">
    <property type="term" value="P:proteolysis involved in protein catabolic process"/>
    <property type="evidence" value="ECO:0007669"/>
    <property type="project" value="TreeGrafter"/>
</dbReference>
<sequence>MLLKAVQRKVGATMTSLIVGASLAFTGAAPASAQRIALISDAETENMLREYTDPILRAAGLESSAVKLHLVNDQSLNAFVAAGQQMFFNTGLITTVDTPSELIGVIAHETGHMAGGHLVKRREEMEGLSVPMLASMILGVGAIAAGAGDAGMAVIMGSQHLATRSLLAFTREQEASADQAGATYLQRSGMSGRGMLDLFATMRDQELLTENRQDPYARSHPMSGARLSALEARVKESPYYDRRDSPERLHQFKMVQAKLHGFLDDPNATFNRYPESDNSTYARYARGVAYHRTGRLDKAMSEIEPLLEMEPSNPYIREVQGQIYFESGKVEEAISSYRQALALLPDEQFHLGLGRALLARGDKASSEEAVKHLQAASSSGNQPYAFYQLSIAYGQLDNIGMAQLATAQYYDALGAVKEAKMHATRAQKLLTNGSPEWLRAQDILVQPNPQRG</sequence>
<dbReference type="STRING" id="402881.Plav_3280"/>
<keyword evidence="2" id="KW-0645">Protease</keyword>
<evidence type="ECO:0000259" key="8">
    <source>
        <dbReference type="Pfam" id="PF01435"/>
    </source>
</evidence>
<keyword evidence="6" id="KW-0482">Metalloprotease</keyword>
<dbReference type="SMART" id="SM00028">
    <property type="entry name" value="TPR"/>
    <property type="match status" value="2"/>
</dbReference>
<dbReference type="KEGG" id="pla:Plav_3280"/>
<feature type="repeat" description="TPR" evidence="7">
    <location>
        <begin position="280"/>
        <end position="313"/>
    </location>
</feature>
<dbReference type="InterPro" id="IPR001915">
    <property type="entry name" value="Peptidase_M48"/>
</dbReference>
<dbReference type="InterPro" id="IPR011990">
    <property type="entry name" value="TPR-like_helical_dom_sf"/>
</dbReference>
<dbReference type="Pfam" id="PF13432">
    <property type="entry name" value="TPR_16"/>
    <property type="match status" value="1"/>
</dbReference>
<evidence type="ECO:0000256" key="3">
    <source>
        <dbReference type="ARBA" id="ARBA00022723"/>
    </source>
</evidence>
<dbReference type="HOGENOM" id="CLU_030556_2_0_5"/>
<dbReference type="GO" id="GO:0016020">
    <property type="term" value="C:membrane"/>
    <property type="evidence" value="ECO:0007669"/>
    <property type="project" value="TreeGrafter"/>
</dbReference>
<feature type="domain" description="Peptidase M48" evidence="8">
    <location>
        <begin position="45"/>
        <end position="233"/>
    </location>
</feature>
<dbReference type="PANTHER" id="PTHR22726:SF1">
    <property type="entry name" value="METALLOENDOPEPTIDASE OMA1, MITOCHONDRIAL"/>
    <property type="match status" value="1"/>
</dbReference>
<evidence type="ECO:0000256" key="4">
    <source>
        <dbReference type="ARBA" id="ARBA00022801"/>
    </source>
</evidence>
<gene>
    <name evidence="9" type="ordered locus">Plav_3280</name>
</gene>
<comment type="cofactor">
    <cofactor evidence="1">
        <name>Zn(2+)</name>
        <dbReference type="ChEBI" id="CHEBI:29105"/>
    </cofactor>
</comment>
<evidence type="ECO:0000256" key="7">
    <source>
        <dbReference type="PROSITE-ProRule" id="PRU00339"/>
    </source>
</evidence>
<dbReference type="EMBL" id="CP000774">
    <property type="protein sequence ID" value="ABS64885.1"/>
    <property type="molecule type" value="Genomic_DNA"/>
</dbReference>
<dbReference type="Proteomes" id="UP000006377">
    <property type="component" value="Chromosome"/>
</dbReference>
<evidence type="ECO:0000313" key="10">
    <source>
        <dbReference type="Proteomes" id="UP000006377"/>
    </source>
</evidence>
<feature type="repeat" description="TPR" evidence="7">
    <location>
        <begin position="314"/>
        <end position="347"/>
    </location>
</feature>
<reference evidence="9 10" key="1">
    <citation type="journal article" date="2011" name="Stand. Genomic Sci.">
        <title>Complete genome sequence of Parvibaculum lavamentivorans type strain (DS-1(T)).</title>
        <authorList>
            <person name="Schleheck D."/>
            <person name="Weiss M."/>
            <person name="Pitluck S."/>
            <person name="Bruce D."/>
            <person name="Land M.L."/>
            <person name="Han S."/>
            <person name="Saunders E."/>
            <person name="Tapia R."/>
            <person name="Detter C."/>
            <person name="Brettin T."/>
            <person name="Han J."/>
            <person name="Woyke T."/>
            <person name="Goodwin L."/>
            <person name="Pennacchio L."/>
            <person name="Nolan M."/>
            <person name="Cook A.M."/>
            <person name="Kjelleberg S."/>
            <person name="Thomas T."/>
        </authorList>
    </citation>
    <scope>NUCLEOTIDE SEQUENCE [LARGE SCALE GENOMIC DNA]</scope>
    <source>
        <strain evidence="10">DS-1 / DSM 13023 / NCIMB 13966</strain>
    </source>
</reference>
<organism evidence="9 10">
    <name type="scientific">Parvibaculum lavamentivorans (strain DS-1 / DSM 13023 / NCIMB 13966)</name>
    <dbReference type="NCBI Taxonomy" id="402881"/>
    <lineage>
        <taxon>Bacteria</taxon>
        <taxon>Pseudomonadati</taxon>
        <taxon>Pseudomonadota</taxon>
        <taxon>Alphaproteobacteria</taxon>
        <taxon>Hyphomicrobiales</taxon>
        <taxon>Parvibaculaceae</taxon>
        <taxon>Parvibaculum</taxon>
    </lineage>
</organism>
<dbReference type="eggNOG" id="COG4783">
    <property type="taxonomic scope" value="Bacteria"/>
</dbReference>
<dbReference type="GO" id="GO:0004222">
    <property type="term" value="F:metalloendopeptidase activity"/>
    <property type="evidence" value="ECO:0007669"/>
    <property type="project" value="InterPro"/>
</dbReference>
<evidence type="ECO:0000256" key="6">
    <source>
        <dbReference type="ARBA" id="ARBA00023049"/>
    </source>
</evidence>
<keyword evidence="7" id="KW-0802">TPR repeat</keyword>
<dbReference type="OrthoDB" id="9814887at2"/>
<dbReference type="Gene3D" id="3.30.2010.10">
    <property type="entry name" value="Metalloproteases ('zincins'), catalytic domain"/>
    <property type="match status" value="1"/>
</dbReference>
<dbReference type="SUPFAM" id="SSF48452">
    <property type="entry name" value="TPR-like"/>
    <property type="match status" value="1"/>
</dbReference>
<name>A7HYA2_PARL1</name>
<dbReference type="GO" id="GO:0046872">
    <property type="term" value="F:metal ion binding"/>
    <property type="evidence" value="ECO:0007669"/>
    <property type="project" value="UniProtKB-KW"/>
</dbReference>
<dbReference type="InterPro" id="IPR051156">
    <property type="entry name" value="Mito/Outer_Membr_Metalloprot"/>
</dbReference>
<keyword evidence="10" id="KW-1185">Reference proteome</keyword>
<dbReference type="Pfam" id="PF01435">
    <property type="entry name" value="Peptidase_M48"/>
    <property type="match status" value="1"/>
</dbReference>
<dbReference type="AlphaFoldDB" id="A7HYA2"/>
<keyword evidence="3" id="KW-0479">Metal-binding</keyword>
<dbReference type="InterPro" id="IPR019734">
    <property type="entry name" value="TPR_rpt"/>
</dbReference>
<dbReference type="PANTHER" id="PTHR22726">
    <property type="entry name" value="METALLOENDOPEPTIDASE OMA1"/>
    <property type="match status" value="1"/>
</dbReference>
<accession>A7HYA2</accession>
<evidence type="ECO:0000256" key="5">
    <source>
        <dbReference type="ARBA" id="ARBA00022833"/>
    </source>
</evidence>
<dbReference type="CDD" id="cd07324">
    <property type="entry name" value="M48C_Oma1-like"/>
    <property type="match status" value="1"/>
</dbReference>
<dbReference type="Pfam" id="PF13181">
    <property type="entry name" value="TPR_8"/>
    <property type="match status" value="1"/>
</dbReference>
<evidence type="ECO:0000256" key="2">
    <source>
        <dbReference type="ARBA" id="ARBA00022670"/>
    </source>
</evidence>
<protein>
    <submittedName>
        <fullName evidence="9">Peptidase M48 Ste24p</fullName>
    </submittedName>
</protein>
<dbReference type="PROSITE" id="PS50005">
    <property type="entry name" value="TPR"/>
    <property type="match status" value="2"/>
</dbReference>
<keyword evidence="5" id="KW-0862">Zinc</keyword>
<dbReference type="Gene3D" id="1.25.40.10">
    <property type="entry name" value="Tetratricopeptide repeat domain"/>
    <property type="match status" value="1"/>
</dbReference>
<evidence type="ECO:0000313" key="9">
    <source>
        <dbReference type="EMBL" id="ABS64885.1"/>
    </source>
</evidence>